<dbReference type="Pfam" id="PF00535">
    <property type="entry name" value="Glycos_transf_2"/>
    <property type="match status" value="1"/>
</dbReference>
<gene>
    <name evidence="4" type="ORF">FEQ00_06688</name>
</gene>
<feature type="domain" description="Glycosyltransferase 2-like" evidence="3">
    <location>
        <begin position="497"/>
        <end position="676"/>
    </location>
</feature>
<feature type="region of interest" description="Disordered" evidence="2">
    <location>
        <begin position="55"/>
        <end position="74"/>
    </location>
</feature>
<dbReference type="InterPro" id="IPR029044">
    <property type="entry name" value="Nucleotide-diphossugar_trans"/>
</dbReference>
<dbReference type="EMBL" id="VJSY01000090">
    <property type="protein sequence ID" value="MDR8758225.1"/>
    <property type="molecule type" value="Genomic_DNA"/>
</dbReference>
<dbReference type="SUPFAM" id="SSF53448">
    <property type="entry name" value="Nucleotide-diphospho-sugar transferases"/>
    <property type="match status" value="1"/>
</dbReference>
<dbReference type="PANTHER" id="PTHR43179">
    <property type="entry name" value="RHAMNOSYLTRANSFERASE WBBL"/>
    <property type="match status" value="1"/>
</dbReference>
<feature type="compositionally biased region" description="Basic and acidic residues" evidence="2">
    <location>
        <begin position="7"/>
        <end position="20"/>
    </location>
</feature>
<protein>
    <recommendedName>
        <fullName evidence="3">Glycosyltransferase 2-like domain-containing protein</fullName>
    </recommendedName>
</protein>
<feature type="coiled-coil region" evidence="1">
    <location>
        <begin position="136"/>
        <end position="170"/>
    </location>
</feature>
<reference evidence="4 5" key="1">
    <citation type="submission" date="2019-06" db="EMBL/GenBank/DDBJ databases">
        <title>Evolution of Burkholderia multivorans in the lungs of Cystic Fibrosis patients.</title>
        <authorList>
            <person name="Moreira L.M."/>
        </authorList>
    </citation>
    <scope>NUCLEOTIDE SEQUENCE [LARGE SCALE GENOMIC DNA]</scope>
    <source>
        <strain evidence="4 5">VC13239</strain>
    </source>
</reference>
<evidence type="ECO:0000313" key="4">
    <source>
        <dbReference type="EMBL" id="MDR8758225.1"/>
    </source>
</evidence>
<dbReference type="Gene3D" id="3.90.550.10">
    <property type="entry name" value="Spore Coat Polysaccharide Biosynthesis Protein SpsA, Chain A"/>
    <property type="match status" value="1"/>
</dbReference>
<feature type="region of interest" description="Disordered" evidence="2">
    <location>
        <begin position="1"/>
        <end position="20"/>
    </location>
</feature>
<sequence length="700" mass="77106">MGVNDTSADKTSTEVAHKDQGDRHVEMTVDALRDTLRKTRVVVDDLRQRCAAIEAQHNGRPDAELSEARNSLNEQRNEFERQLLEIESGMRGVQARLHEVEQERDSALRAVSANHETELQVREAMSGLLAMRTRALSEKEARIVQLTRRVADAEAAVAAETARRVEAEQRLNAVLLSETWKLTAPVRKVLELTKRSAHVQKARVQLVRKALLSGDRDARRVLSNSFRRRLGANVAVPSLPVSRPAGGAALAPHESIVTSYPSWLLRMDTPDAEALAALVATADSVPEVVLVVRLTMSTAATWNELLGAMRKLVGLRWTASVLVEAGADAELVERFKQAVDGDSRFSFTQPRLDVGHIVMLIDSGAIPRPHGPRILVDALCRDKRYRLAYSDEDHLPEGGLPQAPWFKPDFSRLLTKQGILFGKMVALRCTTETDLDVARRLFELHTDPAATVREMALSIDERAIVHVPHVAFHDTTPAAVPLPLELPALPDSLPVVSILIPTRDGWHLLGPCLESLKMTDWPKDKLEVIVIDNGSVDPETLEGLSLAEREGRIRILRDPREFNYPRLNNVAVHACRGDLLVLLNNDTEIIDPAWLRKMAAYALLPDVGAVGPKLLYGDRTVQHGGVVLGIRGVAAHAHLFQERDAGGYRGLANLTHEVAAVTGACLMVSKAAFEEVGGLREELRVAFNDVVFCLGPVHTI</sequence>
<evidence type="ECO:0000256" key="1">
    <source>
        <dbReference type="SAM" id="Coils"/>
    </source>
</evidence>
<evidence type="ECO:0000259" key="3">
    <source>
        <dbReference type="Pfam" id="PF00535"/>
    </source>
</evidence>
<accession>A0ABU2EEA1</accession>
<feature type="compositionally biased region" description="Basic and acidic residues" evidence="2">
    <location>
        <begin position="57"/>
        <end position="67"/>
    </location>
</feature>
<name>A0ABU2EEA1_9BURK</name>
<comment type="caution">
    <text evidence="4">The sequence shown here is derived from an EMBL/GenBank/DDBJ whole genome shotgun (WGS) entry which is preliminary data.</text>
</comment>
<proteinExistence type="predicted"/>
<evidence type="ECO:0000313" key="5">
    <source>
        <dbReference type="Proteomes" id="UP001248067"/>
    </source>
</evidence>
<dbReference type="Proteomes" id="UP001248067">
    <property type="component" value="Unassembled WGS sequence"/>
</dbReference>
<keyword evidence="5" id="KW-1185">Reference proteome</keyword>
<dbReference type="PANTHER" id="PTHR43179:SF7">
    <property type="entry name" value="RHAMNOSYLTRANSFERASE WBBL"/>
    <property type="match status" value="1"/>
</dbReference>
<keyword evidence="1" id="KW-0175">Coiled coil</keyword>
<organism evidence="4 5">
    <name type="scientific">Burkholderia pseudomultivorans</name>
    <dbReference type="NCBI Taxonomy" id="1207504"/>
    <lineage>
        <taxon>Bacteria</taxon>
        <taxon>Pseudomonadati</taxon>
        <taxon>Pseudomonadota</taxon>
        <taxon>Betaproteobacteria</taxon>
        <taxon>Burkholderiales</taxon>
        <taxon>Burkholderiaceae</taxon>
        <taxon>Burkholderia</taxon>
        <taxon>Burkholderia cepacia complex</taxon>
    </lineage>
</organism>
<evidence type="ECO:0000256" key="2">
    <source>
        <dbReference type="SAM" id="MobiDB-lite"/>
    </source>
</evidence>
<dbReference type="InterPro" id="IPR001173">
    <property type="entry name" value="Glyco_trans_2-like"/>
</dbReference>